<sequence length="268" mass="30757">MKQSSTKSQSKQASKSPKKKETKQKFSIELRSKGSPSRSKMESSESRKSASKSPSRSSRTPVRHVQKKSRSRSHSRGRKIDSQRMKPKVQAKSRPSSRSQKIIKSNKNLSKSFFFDRPKISIPSFGTDSRYGKIYVSTEKIIPSDDLHLRKDNMSPSGSLSSRQHVLDSAEELLRRRTFEPLHETMRSAPAFGSRTPSASPKKVERILEKAPSRMKAHFRRFGLFYIIVFLLCAVVYSVYSSGHQLEKTLKELQNRMNDFLIRDPKEY</sequence>
<reference evidence="3 5" key="2">
    <citation type="submission" date="2018-11" db="EMBL/GenBank/DDBJ databases">
        <authorList>
            <consortium name="Pathogen Informatics"/>
        </authorList>
    </citation>
    <scope>NUCLEOTIDE SEQUENCE [LARGE SCALE GENOMIC DNA]</scope>
</reference>
<dbReference type="WBParaSite" id="DME_0000609101-mRNA-1">
    <property type="protein sequence ID" value="DME_0000609101-mRNA-1"/>
    <property type="gene ID" value="DME_0000609101"/>
</dbReference>
<accession>A0A0N4UF92</accession>
<feature type="compositionally biased region" description="Low complexity" evidence="1">
    <location>
        <begin position="1"/>
        <end position="15"/>
    </location>
</feature>
<dbReference type="Proteomes" id="UP000274756">
    <property type="component" value="Unassembled WGS sequence"/>
</dbReference>
<keyword evidence="2" id="KW-1133">Transmembrane helix</keyword>
<evidence type="ECO:0000313" key="6">
    <source>
        <dbReference type="WBParaSite" id="DME_0000609101-mRNA-1"/>
    </source>
</evidence>
<feature type="region of interest" description="Disordered" evidence="1">
    <location>
        <begin position="1"/>
        <end position="105"/>
    </location>
</feature>
<feature type="compositionally biased region" description="Basic and acidic residues" evidence="1">
    <location>
        <begin position="23"/>
        <end position="32"/>
    </location>
</feature>
<proteinExistence type="predicted"/>
<gene>
    <name evidence="3" type="ORF">DME_LOCUS1030</name>
</gene>
<name>A0A0N4UF92_DRAME</name>
<keyword evidence="5" id="KW-1185">Reference proteome</keyword>
<dbReference type="Proteomes" id="UP000038040">
    <property type="component" value="Unplaced"/>
</dbReference>
<keyword evidence="2" id="KW-0812">Transmembrane</keyword>
<dbReference type="EMBL" id="UYYG01000012">
    <property type="protein sequence ID" value="VDN51057.1"/>
    <property type="molecule type" value="Genomic_DNA"/>
</dbReference>
<keyword evidence="2" id="KW-0472">Membrane</keyword>
<evidence type="ECO:0000313" key="3">
    <source>
        <dbReference type="EMBL" id="VDN51057.1"/>
    </source>
</evidence>
<organism evidence="4 6">
    <name type="scientific">Dracunculus medinensis</name>
    <name type="common">Guinea worm</name>
    <dbReference type="NCBI Taxonomy" id="318479"/>
    <lineage>
        <taxon>Eukaryota</taxon>
        <taxon>Metazoa</taxon>
        <taxon>Ecdysozoa</taxon>
        <taxon>Nematoda</taxon>
        <taxon>Chromadorea</taxon>
        <taxon>Rhabditida</taxon>
        <taxon>Spirurina</taxon>
        <taxon>Dracunculoidea</taxon>
        <taxon>Dracunculidae</taxon>
        <taxon>Dracunculus</taxon>
    </lineage>
</organism>
<evidence type="ECO:0000313" key="4">
    <source>
        <dbReference type="Proteomes" id="UP000038040"/>
    </source>
</evidence>
<reference evidence="6" key="1">
    <citation type="submission" date="2017-02" db="UniProtKB">
        <authorList>
            <consortium name="WormBaseParasite"/>
        </authorList>
    </citation>
    <scope>IDENTIFICATION</scope>
</reference>
<evidence type="ECO:0000256" key="2">
    <source>
        <dbReference type="SAM" id="Phobius"/>
    </source>
</evidence>
<feature type="transmembrane region" description="Helical" evidence="2">
    <location>
        <begin position="222"/>
        <end position="240"/>
    </location>
</feature>
<dbReference type="AlphaFoldDB" id="A0A0N4UF92"/>
<evidence type="ECO:0000256" key="1">
    <source>
        <dbReference type="SAM" id="MobiDB-lite"/>
    </source>
</evidence>
<feature type="compositionally biased region" description="Basic and acidic residues" evidence="1">
    <location>
        <begin position="39"/>
        <end position="48"/>
    </location>
</feature>
<evidence type="ECO:0000313" key="5">
    <source>
        <dbReference type="Proteomes" id="UP000274756"/>
    </source>
</evidence>
<feature type="compositionally biased region" description="Basic residues" evidence="1">
    <location>
        <begin position="61"/>
        <end position="77"/>
    </location>
</feature>
<protein>
    <submittedName>
        <fullName evidence="3 6">Uncharacterized protein</fullName>
    </submittedName>
</protein>